<name>A0A8T1MQY3_CLOSI</name>
<evidence type="ECO:0000313" key="2">
    <source>
        <dbReference type="Proteomes" id="UP000286415"/>
    </source>
</evidence>
<dbReference type="Gene3D" id="3.30.460.10">
    <property type="entry name" value="Beta Polymerase, domain 2"/>
    <property type="match status" value="1"/>
</dbReference>
<reference evidence="1 2" key="2">
    <citation type="journal article" date="2021" name="Genomics">
        <title>High-quality reference genome for Clonorchis sinensis.</title>
        <authorList>
            <person name="Young N.D."/>
            <person name="Stroehlein A.J."/>
            <person name="Kinkar L."/>
            <person name="Wang T."/>
            <person name="Sohn W.M."/>
            <person name="Chang B.C.H."/>
            <person name="Kaur P."/>
            <person name="Weisz D."/>
            <person name="Dudchenko O."/>
            <person name="Aiden E.L."/>
            <person name="Korhonen P.K."/>
            <person name="Gasser R.B."/>
        </authorList>
    </citation>
    <scope>NUCLEOTIDE SEQUENCE [LARGE SCALE GENOMIC DNA]</scope>
    <source>
        <strain evidence="1">Cs-k2</strain>
    </source>
</reference>
<dbReference type="GO" id="GO:0031123">
    <property type="term" value="P:RNA 3'-end processing"/>
    <property type="evidence" value="ECO:0007669"/>
    <property type="project" value="TreeGrafter"/>
</dbReference>
<dbReference type="STRING" id="79923.G7Y8Z1"/>
<accession>A0A8T1MQY3</accession>
<dbReference type="OrthoDB" id="271386at2759"/>
<keyword evidence="2" id="KW-1185">Reference proteome</keyword>
<gene>
    <name evidence="1" type="ORF">CSKR_102659</name>
</gene>
<dbReference type="EMBL" id="NIRI02000042">
    <property type="protein sequence ID" value="KAG5451171.1"/>
    <property type="molecule type" value="Genomic_DNA"/>
</dbReference>
<proteinExistence type="predicted"/>
<dbReference type="PANTHER" id="PTHR12271:SF127">
    <property type="entry name" value="SPECKLE TARGETED PIP5K1A-REGULATED POLY(A) POLYMERASE"/>
    <property type="match status" value="1"/>
</dbReference>
<dbReference type="Pfam" id="PF22600">
    <property type="entry name" value="MTPAP-like_central"/>
    <property type="match status" value="1"/>
</dbReference>
<dbReference type="Proteomes" id="UP000286415">
    <property type="component" value="Unassembled WGS sequence"/>
</dbReference>
<dbReference type="SUPFAM" id="SSF81631">
    <property type="entry name" value="PAP/OAS1 substrate-binding domain"/>
    <property type="match status" value="1"/>
</dbReference>
<dbReference type="Gene3D" id="1.10.1410.10">
    <property type="match status" value="1"/>
</dbReference>
<sequence>MDLSLATYVNAAKRSILLACAPLSVSPILNSMEKHCGRPVNVFYWPNKERKGTLLVEVESAARLKVCLNNLSEFSRVIHNFPAKEHSIVRCLKLNTFRLCSDPSYWRVSRPPLLATNLYPPNVNVQKPLVDTRALKIRLQSCASIDDQASLLFNTNCLTYPELLARFTVCDSVQDVLSQIHRDTQVSVFGSVVDGLGSATSDLDLVIRLGSDVNPELVDIIDRTNFKHNGPSPNTGVSIIPALLAPPQAQHMFLSALRNLLVRLDPLGFTGAKVYRGRVPILHLKKFNLLGVGIDISRVSNTSSQSEKIHFHDGIHLTQLLRAVNCCVPGFAKCIFVLKFISRRAGLTREGPSPGFTNFKLTMLFVHFLQAYGYAPSFKLLHHIASDSSHGLSSNPTLTDLISLPSVDTLLQQFFAYITTLHPSHVVLDLCTGRAIPRDLTTSSVPASLKLPHVLDDVETSEDEPKVCDSGYVLCPNPIHPNQNILHGVDETDWANLVELCHQWAQALEYNPCPLPGSTGSDWGLLALRKPDSDSGTSVSACHSIRC</sequence>
<protein>
    <submittedName>
        <fullName evidence="1">Uncharacterized protein</fullName>
    </submittedName>
</protein>
<dbReference type="InterPro" id="IPR043519">
    <property type="entry name" value="NT_sf"/>
</dbReference>
<dbReference type="PANTHER" id="PTHR12271">
    <property type="entry name" value="POLY A POLYMERASE CID PAP -RELATED"/>
    <property type="match status" value="1"/>
</dbReference>
<dbReference type="GO" id="GO:1990817">
    <property type="term" value="F:poly(A) RNA polymerase activity"/>
    <property type="evidence" value="ECO:0007669"/>
    <property type="project" value="TreeGrafter"/>
</dbReference>
<organism evidence="1 2">
    <name type="scientific">Clonorchis sinensis</name>
    <name type="common">Chinese liver fluke</name>
    <dbReference type="NCBI Taxonomy" id="79923"/>
    <lineage>
        <taxon>Eukaryota</taxon>
        <taxon>Metazoa</taxon>
        <taxon>Spiralia</taxon>
        <taxon>Lophotrochozoa</taxon>
        <taxon>Platyhelminthes</taxon>
        <taxon>Trematoda</taxon>
        <taxon>Digenea</taxon>
        <taxon>Opisthorchiida</taxon>
        <taxon>Opisthorchiata</taxon>
        <taxon>Opisthorchiidae</taxon>
        <taxon>Clonorchis</taxon>
    </lineage>
</organism>
<reference evidence="1 2" key="1">
    <citation type="journal article" date="2018" name="Biotechnol. Adv.">
        <title>Improved genomic resources and new bioinformatic workflow for the carcinogenic parasite Clonorchis sinensis: Biotechnological implications.</title>
        <authorList>
            <person name="Wang D."/>
            <person name="Korhonen P.K."/>
            <person name="Gasser R.B."/>
            <person name="Young N.D."/>
        </authorList>
    </citation>
    <scope>NUCLEOTIDE SEQUENCE [LARGE SCALE GENOMIC DNA]</scope>
    <source>
        <strain evidence="1">Cs-k2</strain>
    </source>
</reference>
<dbReference type="InterPro" id="IPR054708">
    <property type="entry name" value="MTPAP-like_central"/>
</dbReference>
<evidence type="ECO:0000313" key="1">
    <source>
        <dbReference type="EMBL" id="KAG5451171.1"/>
    </source>
</evidence>
<dbReference type="SUPFAM" id="SSF81301">
    <property type="entry name" value="Nucleotidyltransferase"/>
    <property type="match status" value="1"/>
</dbReference>
<comment type="caution">
    <text evidence="1">The sequence shown here is derived from an EMBL/GenBank/DDBJ whole genome shotgun (WGS) entry which is preliminary data.</text>
</comment>